<dbReference type="Proteomes" id="UP000663829">
    <property type="component" value="Unassembled WGS sequence"/>
</dbReference>
<reference evidence="1" key="1">
    <citation type="submission" date="2021-02" db="EMBL/GenBank/DDBJ databases">
        <authorList>
            <person name="Nowell W R."/>
        </authorList>
    </citation>
    <scope>NUCLEOTIDE SEQUENCE</scope>
</reference>
<organism evidence="1 5">
    <name type="scientific">Didymodactylos carnosus</name>
    <dbReference type="NCBI Taxonomy" id="1234261"/>
    <lineage>
        <taxon>Eukaryota</taxon>
        <taxon>Metazoa</taxon>
        <taxon>Spiralia</taxon>
        <taxon>Gnathifera</taxon>
        <taxon>Rotifera</taxon>
        <taxon>Eurotatoria</taxon>
        <taxon>Bdelloidea</taxon>
        <taxon>Philodinida</taxon>
        <taxon>Philodinidae</taxon>
        <taxon>Didymodactylos</taxon>
    </lineage>
</organism>
<sequence>MHKRPRLVYVLNTETQRQYGDPSKLKIPHLKHIECNKFGRHAYFPDKDSANGIIPTFKGVAYPDVIPRFHLPKMP</sequence>
<evidence type="ECO:0000313" key="3">
    <source>
        <dbReference type="EMBL" id="CAF3821208.1"/>
    </source>
</evidence>
<evidence type="ECO:0000313" key="4">
    <source>
        <dbReference type="EMBL" id="CAF4173097.1"/>
    </source>
</evidence>
<dbReference type="OrthoDB" id="9974357at2759"/>
<dbReference type="Proteomes" id="UP000682733">
    <property type="component" value="Unassembled WGS sequence"/>
</dbReference>
<gene>
    <name evidence="1" type="ORF">GPM918_LOCUS16319</name>
    <name evidence="2" type="ORF">OVA965_LOCUS31343</name>
    <name evidence="3" type="ORF">SRO942_LOCUS16319</name>
    <name evidence="4" type="ORF">TMI583_LOCUS32169</name>
</gene>
<dbReference type="AlphaFoldDB" id="A0A814KJN7"/>
<keyword evidence="5" id="KW-1185">Reference proteome</keyword>
<accession>A0A814KJN7</accession>
<proteinExistence type="predicted"/>
<dbReference type="EMBL" id="CAJOBC010004263">
    <property type="protein sequence ID" value="CAF3821208.1"/>
    <property type="molecule type" value="Genomic_DNA"/>
</dbReference>
<comment type="caution">
    <text evidence="1">The sequence shown here is derived from an EMBL/GenBank/DDBJ whole genome shotgun (WGS) entry which is preliminary data.</text>
</comment>
<dbReference type="EMBL" id="CAJOBA010045130">
    <property type="protein sequence ID" value="CAF4173097.1"/>
    <property type="molecule type" value="Genomic_DNA"/>
</dbReference>
<dbReference type="EMBL" id="CAJNOQ010004263">
    <property type="protein sequence ID" value="CAF1051738.1"/>
    <property type="molecule type" value="Genomic_DNA"/>
</dbReference>
<dbReference type="Proteomes" id="UP000681722">
    <property type="component" value="Unassembled WGS sequence"/>
</dbReference>
<evidence type="ECO:0000313" key="5">
    <source>
        <dbReference type="Proteomes" id="UP000663829"/>
    </source>
</evidence>
<dbReference type="Proteomes" id="UP000677228">
    <property type="component" value="Unassembled WGS sequence"/>
</dbReference>
<protein>
    <submittedName>
        <fullName evidence="1">Uncharacterized protein</fullName>
    </submittedName>
</protein>
<dbReference type="EMBL" id="CAJNOK010023479">
    <property type="protein sequence ID" value="CAF1363383.1"/>
    <property type="molecule type" value="Genomic_DNA"/>
</dbReference>
<name>A0A814KJN7_9BILA</name>
<evidence type="ECO:0000313" key="1">
    <source>
        <dbReference type="EMBL" id="CAF1051738.1"/>
    </source>
</evidence>
<evidence type="ECO:0000313" key="2">
    <source>
        <dbReference type="EMBL" id="CAF1363383.1"/>
    </source>
</evidence>